<evidence type="ECO:0000256" key="5">
    <source>
        <dbReference type="ARBA" id="ARBA00022801"/>
    </source>
</evidence>
<sequence>MGGRSIEFSLSYYRIHAYVIEEGRIEHMIKRKSQREIEKMHEAGKLLASVHKQLRTFIKPGVSTMEIENFVEKYLAERGATGEQKGYQGYEYTTCASINDEICHGFPRKEKLENGDIVTIDMVVNLNGFLADSAWTHAVGEVSEEAQKLMDVTKTSLYKGIEQAIPGNRIGDIGHAIQAYAEGEGYSVVRDFTGHGIGDSIHEDPYIPHFGAAGKGARLKEGMVITIEPMINIGGWASQMDDNNWTARTVDGTLSAQYEHTVAITKEGPVILTEQDEN</sequence>
<evidence type="ECO:0000256" key="6">
    <source>
        <dbReference type="HAMAP-Rule" id="MF_01974"/>
    </source>
</evidence>
<dbReference type="GO" id="GO:0004239">
    <property type="term" value="F:initiator methionyl aminopeptidase activity"/>
    <property type="evidence" value="ECO:0007669"/>
    <property type="project" value="UniProtKB-UniRule"/>
</dbReference>
<dbReference type="NCBIfam" id="TIGR00500">
    <property type="entry name" value="met_pdase_I"/>
    <property type="match status" value="1"/>
</dbReference>
<dbReference type="GO" id="GO:0006508">
    <property type="term" value="P:proteolysis"/>
    <property type="evidence" value="ECO:0007669"/>
    <property type="project" value="UniProtKB-KW"/>
</dbReference>
<accession>A0A1I3STK0</accession>
<evidence type="ECO:0000256" key="4">
    <source>
        <dbReference type="ARBA" id="ARBA00022723"/>
    </source>
</evidence>
<dbReference type="eggNOG" id="COG0024">
    <property type="taxonomic scope" value="Bacteria"/>
</dbReference>
<keyword evidence="4 6" id="KW-0479">Metal-binding</keyword>
<protein>
    <recommendedName>
        <fullName evidence="6 7">Methionine aminopeptidase</fullName>
        <shortName evidence="6">MAP</shortName>
        <shortName evidence="6">MetAP</shortName>
        <ecNumber evidence="6 7">3.4.11.18</ecNumber>
    </recommendedName>
    <alternativeName>
        <fullName evidence="6">Peptidase M</fullName>
    </alternativeName>
</protein>
<keyword evidence="3 6" id="KW-0645">Protease</keyword>
<feature type="binding site" evidence="6">
    <location>
        <position position="132"/>
    </location>
    <ligand>
        <name>a divalent metal cation</name>
        <dbReference type="ChEBI" id="CHEBI:60240"/>
        <label>1</label>
    </ligand>
</feature>
<evidence type="ECO:0000256" key="7">
    <source>
        <dbReference type="RuleBase" id="RU003653"/>
    </source>
</evidence>
<feature type="binding site" evidence="6">
    <location>
        <position position="202"/>
    </location>
    <ligand>
        <name>substrate</name>
    </ligand>
</feature>
<gene>
    <name evidence="6" type="primary">map</name>
    <name evidence="9" type="ORF">SAMN04487936_10397</name>
</gene>
<dbReference type="GO" id="GO:0070006">
    <property type="term" value="F:metalloaminopeptidase activity"/>
    <property type="evidence" value="ECO:0007669"/>
    <property type="project" value="UniProtKB-UniRule"/>
</dbReference>
<dbReference type="GO" id="GO:0046872">
    <property type="term" value="F:metal ion binding"/>
    <property type="evidence" value="ECO:0007669"/>
    <property type="project" value="UniProtKB-UniRule"/>
</dbReference>
<dbReference type="InterPro" id="IPR000994">
    <property type="entry name" value="Pept_M24"/>
</dbReference>
<dbReference type="PROSITE" id="PS00680">
    <property type="entry name" value="MAP_1"/>
    <property type="match status" value="1"/>
</dbReference>
<dbReference type="PANTHER" id="PTHR43330:SF17">
    <property type="entry name" value="METHIONINE AMINOPEPTIDASE"/>
    <property type="match status" value="1"/>
</dbReference>
<evidence type="ECO:0000256" key="1">
    <source>
        <dbReference type="ARBA" id="ARBA00002521"/>
    </source>
</evidence>
<comment type="similarity">
    <text evidence="6">Belongs to the peptidase M24A family. Methionine aminopeptidase type 1 subfamily.</text>
</comment>
<name>A0A1I3STK0_HALDA</name>
<feature type="binding site" evidence="6">
    <location>
        <position position="195"/>
    </location>
    <ligand>
        <name>a divalent metal cation</name>
        <dbReference type="ChEBI" id="CHEBI:60240"/>
        <label>2</label>
        <note>catalytic</note>
    </ligand>
</feature>
<evidence type="ECO:0000259" key="8">
    <source>
        <dbReference type="Pfam" id="PF00557"/>
    </source>
</evidence>
<comment type="cofactor">
    <cofactor evidence="6">
        <name>Co(2+)</name>
        <dbReference type="ChEBI" id="CHEBI:48828"/>
    </cofactor>
    <cofactor evidence="6">
        <name>Zn(2+)</name>
        <dbReference type="ChEBI" id="CHEBI:29105"/>
    </cofactor>
    <cofactor evidence="6">
        <name>Mn(2+)</name>
        <dbReference type="ChEBI" id="CHEBI:29035"/>
    </cofactor>
    <cofactor evidence="6">
        <name>Fe(2+)</name>
        <dbReference type="ChEBI" id="CHEBI:29033"/>
    </cofactor>
    <text evidence="6">Binds 2 divalent metal cations per subunit. Has a high-affinity and a low affinity metal-binding site. The true nature of the physiological cofactor is under debate. The enzyme is active with cobalt, zinc, manganese or divalent iron ions. Most likely, methionine aminopeptidases function as mononuclear Fe(2+)-metalloproteases under physiological conditions, and the catalytically relevant metal-binding site has been assigned to the histidine-containing high-affinity site.</text>
</comment>
<dbReference type="InterPro" id="IPR002467">
    <property type="entry name" value="Pept_M24A_MAP1"/>
</dbReference>
<dbReference type="EC" id="3.4.11.18" evidence="6 7"/>
<feature type="binding site" evidence="6">
    <location>
        <position position="121"/>
    </location>
    <ligand>
        <name>a divalent metal cation</name>
        <dbReference type="ChEBI" id="CHEBI:60240"/>
        <label>1</label>
    </ligand>
</feature>
<dbReference type="InterPro" id="IPR036005">
    <property type="entry name" value="Creatinase/aminopeptidase-like"/>
</dbReference>
<reference evidence="10" key="1">
    <citation type="submission" date="2016-10" db="EMBL/GenBank/DDBJ databases">
        <authorList>
            <person name="Varghese N."/>
            <person name="Submissions S."/>
        </authorList>
    </citation>
    <scope>NUCLEOTIDE SEQUENCE [LARGE SCALE GENOMIC DNA]</scope>
    <source>
        <strain evidence="10">CGMCC 1.3704</strain>
    </source>
</reference>
<dbReference type="AlphaFoldDB" id="A0A1I3STK0"/>
<feature type="binding site" evidence="6">
    <location>
        <position position="132"/>
    </location>
    <ligand>
        <name>a divalent metal cation</name>
        <dbReference type="ChEBI" id="CHEBI:60240"/>
        <label>2</label>
        <note>catalytic</note>
    </ligand>
</feature>
<dbReference type="PANTHER" id="PTHR43330">
    <property type="entry name" value="METHIONINE AMINOPEPTIDASE"/>
    <property type="match status" value="1"/>
</dbReference>
<keyword evidence="5 6" id="KW-0378">Hydrolase</keyword>
<evidence type="ECO:0000256" key="2">
    <source>
        <dbReference type="ARBA" id="ARBA00022438"/>
    </source>
</evidence>
<proteinExistence type="inferred from homology"/>
<evidence type="ECO:0000313" key="9">
    <source>
        <dbReference type="EMBL" id="SFJ62125.1"/>
    </source>
</evidence>
<dbReference type="Gene3D" id="3.90.230.10">
    <property type="entry name" value="Creatinase/methionine aminopeptidase superfamily"/>
    <property type="match status" value="1"/>
</dbReference>
<organism evidence="9 10">
    <name type="scientific">Halobacillus dabanensis</name>
    <dbReference type="NCBI Taxonomy" id="240302"/>
    <lineage>
        <taxon>Bacteria</taxon>
        <taxon>Bacillati</taxon>
        <taxon>Bacillota</taxon>
        <taxon>Bacilli</taxon>
        <taxon>Bacillales</taxon>
        <taxon>Bacillaceae</taxon>
        <taxon>Halobacillus</taxon>
    </lineage>
</organism>
<dbReference type="SUPFAM" id="SSF55920">
    <property type="entry name" value="Creatinase/aminopeptidase"/>
    <property type="match status" value="1"/>
</dbReference>
<evidence type="ECO:0000313" key="10">
    <source>
        <dbReference type="Proteomes" id="UP000183557"/>
    </source>
</evidence>
<dbReference type="InterPro" id="IPR001714">
    <property type="entry name" value="Pept_M24_MAP"/>
</dbReference>
<dbReference type="GO" id="GO:0005829">
    <property type="term" value="C:cytosol"/>
    <property type="evidence" value="ECO:0007669"/>
    <property type="project" value="TreeGrafter"/>
</dbReference>
<dbReference type="HAMAP" id="MF_01974">
    <property type="entry name" value="MetAP_1"/>
    <property type="match status" value="1"/>
</dbReference>
<dbReference type="Proteomes" id="UP000183557">
    <property type="component" value="Unassembled WGS sequence"/>
</dbReference>
<feature type="binding site" evidence="6">
    <location>
        <position position="259"/>
    </location>
    <ligand>
        <name>a divalent metal cation</name>
        <dbReference type="ChEBI" id="CHEBI:60240"/>
        <label>1</label>
    </ligand>
</feature>
<feature type="binding site" evidence="6">
    <location>
        <position position="228"/>
    </location>
    <ligand>
        <name>a divalent metal cation</name>
        <dbReference type="ChEBI" id="CHEBI:60240"/>
        <label>2</label>
        <note>catalytic</note>
    </ligand>
</feature>
<keyword evidence="10" id="KW-1185">Reference proteome</keyword>
<feature type="binding site" evidence="6">
    <location>
        <position position="259"/>
    </location>
    <ligand>
        <name>a divalent metal cation</name>
        <dbReference type="ChEBI" id="CHEBI:60240"/>
        <label>2</label>
        <note>catalytic</note>
    </ligand>
</feature>
<comment type="catalytic activity">
    <reaction evidence="6 7">
        <text>Release of N-terminal amino acids, preferentially methionine, from peptides and arylamides.</text>
        <dbReference type="EC" id="3.4.11.18"/>
    </reaction>
</comment>
<dbReference type="CDD" id="cd01086">
    <property type="entry name" value="MetAP1"/>
    <property type="match status" value="1"/>
</dbReference>
<dbReference type="EMBL" id="FOSB01000003">
    <property type="protein sequence ID" value="SFJ62125.1"/>
    <property type="molecule type" value="Genomic_DNA"/>
</dbReference>
<comment type="function">
    <text evidence="1 6">Removes the N-terminal methionine from nascent proteins. The N-terminal methionine is often cleaved when the second residue in the primary sequence is small and uncharged (Met-Ala-, Cys, Gly, Pro, Ser, Thr, or Val). Requires deformylation of the N(alpha)-formylated initiator methionine before it can be hydrolyzed.</text>
</comment>
<evidence type="ECO:0000256" key="3">
    <source>
        <dbReference type="ARBA" id="ARBA00022670"/>
    </source>
</evidence>
<keyword evidence="2 6" id="KW-0031">Aminopeptidase</keyword>
<comment type="subunit">
    <text evidence="6">Monomer.</text>
</comment>
<dbReference type="Pfam" id="PF00557">
    <property type="entry name" value="Peptidase_M24"/>
    <property type="match status" value="1"/>
</dbReference>
<feature type="binding site" evidence="6">
    <location>
        <position position="104"/>
    </location>
    <ligand>
        <name>substrate</name>
    </ligand>
</feature>
<feature type="domain" description="Peptidase M24" evidence="8">
    <location>
        <begin position="38"/>
        <end position="266"/>
    </location>
</feature>
<dbReference type="STRING" id="240302.BN982_03513"/>
<dbReference type="PRINTS" id="PR00599">
    <property type="entry name" value="MAPEPTIDASE"/>
</dbReference>